<dbReference type="OMA" id="TARFMGC"/>
<dbReference type="AlphaFoldDB" id="A0A2K5XTQ6"/>
<evidence type="ECO:0000313" key="3">
    <source>
        <dbReference type="Proteomes" id="UP000233140"/>
    </source>
</evidence>
<sequence length="111" mass="12542">MSSTARFMGCPDHSEGCFNYYLSGPKVVLDNPIFYAWGSLIYYFIYFIFPFQKVLSANYHGNLARNVCRIVRIVTSKPATDQMVLTGTSIRDSVIPKISKENVCLSVRIST</sequence>
<organism evidence="2 3">
    <name type="scientific">Mandrillus leucophaeus</name>
    <name type="common">Drill</name>
    <name type="synonym">Papio leucophaeus</name>
    <dbReference type="NCBI Taxonomy" id="9568"/>
    <lineage>
        <taxon>Eukaryota</taxon>
        <taxon>Metazoa</taxon>
        <taxon>Chordata</taxon>
        <taxon>Craniata</taxon>
        <taxon>Vertebrata</taxon>
        <taxon>Euteleostomi</taxon>
        <taxon>Mammalia</taxon>
        <taxon>Eutheria</taxon>
        <taxon>Euarchontoglires</taxon>
        <taxon>Primates</taxon>
        <taxon>Haplorrhini</taxon>
        <taxon>Catarrhini</taxon>
        <taxon>Cercopithecidae</taxon>
        <taxon>Cercopithecinae</taxon>
        <taxon>Mandrillus</taxon>
    </lineage>
</organism>
<dbReference type="GeneTree" id="ENSGT00910000147899"/>
<accession>A0A2K5XTQ6</accession>
<dbReference type="Ensembl" id="ENSMLET00000029909.1">
    <property type="protein sequence ID" value="ENSMLEP00000006708.1"/>
    <property type="gene ID" value="ENSMLEG00000027194.1"/>
</dbReference>
<evidence type="ECO:0000256" key="1">
    <source>
        <dbReference type="SAM" id="Phobius"/>
    </source>
</evidence>
<protein>
    <submittedName>
        <fullName evidence="2">Uncharacterized protein</fullName>
    </submittedName>
</protein>
<name>A0A2K5XTQ6_MANLE</name>
<keyword evidence="1" id="KW-0472">Membrane</keyword>
<keyword evidence="1" id="KW-0812">Transmembrane</keyword>
<dbReference type="Proteomes" id="UP000233140">
    <property type="component" value="Unassembled WGS sequence"/>
</dbReference>
<proteinExistence type="predicted"/>
<keyword evidence="1" id="KW-1133">Transmembrane helix</keyword>
<feature type="transmembrane region" description="Helical" evidence="1">
    <location>
        <begin position="32"/>
        <end position="49"/>
    </location>
</feature>
<keyword evidence="3" id="KW-1185">Reference proteome</keyword>
<evidence type="ECO:0000313" key="2">
    <source>
        <dbReference type="Ensembl" id="ENSMLEP00000006708.1"/>
    </source>
</evidence>
<reference evidence="2" key="2">
    <citation type="submission" date="2025-09" db="UniProtKB">
        <authorList>
            <consortium name="Ensembl"/>
        </authorList>
    </citation>
    <scope>IDENTIFICATION</scope>
</reference>
<reference evidence="2" key="1">
    <citation type="submission" date="2025-08" db="UniProtKB">
        <authorList>
            <consortium name="Ensembl"/>
        </authorList>
    </citation>
    <scope>IDENTIFICATION</scope>
</reference>